<dbReference type="Proteomes" id="UP001500908">
    <property type="component" value="Unassembled WGS sequence"/>
</dbReference>
<gene>
    <name evidence="10" type="ORF">GCM10022402_29080</name>
</gene>
<keyword evidence="11" id="KW-1185">Reference proteome</keyword>
<feature type="transmembrane region" description="Helical" evidence="8">
    <location>
        <begin position="118"/>
        <end position="136"/>
    </location>
</feature>
<protein>
    <submittedName>
        <fullName evidence="10">MFS transporter</fullName>
    </submittedName>
</protein>
<keyword evidence="3" id="KW-1003">Cell membrane</keyword>
<feature type="transmembrane region" description="Helical" evidence="8">
    <location>
        <begin position="148"/>
        <end position="166"/>
    </location>
</feature>
<dbReference type="PROSITE" id="PS50850">
    <property type="entry name" value="MFS"/>
    <property type="match status" value="1"/>
</dbReference>
<evidence type="ECO:0000313" key="11">
    <source>
        <dbReference type="Proteomes" id="UP001500908"/>
    </source>
</evidence>
<evidence type="ECO:0000256" key="1">
    <source>
        <dbReference type="ARBA" id="ARBA00004651"/>
    </source>
</evidence>
<feature type="region of interest" description="Disordered" evidence="7">
    <location>
        <begin position="1"/>
        <end position="21"/>
    </location>
</feature>
<evidence type="ECO:0000259" key="9">
    <source>
        <dbReference type="PROSITE" id="PS50850"/>
    </source>
</evidence>
<dbReference type="InterPro" id="IPR036259">
    <property type="entry name" value="MFS_trans_sf"/>
</dbReference>
<feature type="transmembrane region" description="Helical" evidence="8">
    <location>
        <begin position="291"/>
        <end position="309"/>
    </location>
</feature>
<evidence type="ECO:0000256" key="6">
    <source>
        <dbReference type="ARBA" id="ARBA00023136"/>
    </source>
</evidence>
<evidence type="ECO:0000256" key="7">
    <source>
        <dbReference type="SAM" id="MobiDB-lite"/>
    </source>
</evidence>
<comment type="caution">
    <text evidence="10">The sequence shown here is derived from an EMBL/GenBank/DDBJ whole genome shotgun (WGS) entry which is preliminary data.</text>
</comment>
<dbReference type="InterPro" id="IPR011701">
    <property type="entry name" value="MFS"/>
</dbReference>
<dbReference type="RefSeq" id="WP_344971995.1">
    <property type="nucleotide sequence ID" value="NZ_BAABDD010000012.1"/>
</dbReference>
<dbReference type="PANTHER" id="PTHR23517">
    <property type="entry name" value="RESISTANCE PROTEIN MDTM, PUTATIVE-RELATED-RELATED"/>
    <property type="match status" value="1"/>
</dbReference>
<comment type="subcellular location">
    <subcellularLocation>
        <location evidence="1">Cell membrane</location>
        <topology evidence="1">Multi-pass membrane protein</topology>
    </subcellularLocation>
</comment>
<evidence type="ECO:0000256" key="2">
    <source>
        <dbReference type="ARBA" id="ARBA00022448"/>
    </source>
</evidence>
<keyword evidence="6 8" id="KW-0472">Membrane</keyword>
<dbReference type="Pfam" id="PF07690">
    <property type="entry name" value="MFS_1"/>
    <property type="match status" value="1"/>
</dbReference>
<dbReference type="PANTHER" id="PTHR23517:SF13">
    <property type="entry name" value="MAJOR FACILITATOR SUPERFAMILY MFS_1"/>
    <property type="match status" value="1"/>
</dbReference>
<feature type="transmembrane region" description="Helical" evidence="8">
    <location>
        <begin position="257"/>
        <end position="279"/>
    </location>
</feature>
<feature type="transmembrane region" description="Helical" evidence="8">
    <location>
        <begin position="223"/>
        <end position="245"/>
    </location>
</feature>
<feature type="transmembrane region" description="Helical" evidence="8">
    <location>
        <begin position="89"/>
        <end position="112"/>
    </location>
</feature>
<reference evidence="11" key="1">
    <citation type="journal article" date="2019" name="Int. J. Syst. Evol. Microbiol.">
        <title>The Global Catalogue of Microorganisms (GCM) 10K type strain sequencing project: providing services to taxonomists for standard genome sequencing and annotation.</title>
        <authorList>
            <consortium name="The Broad Institute Genomics Platform"/>
            <consortium name="The Broad Institute Genome Sequencing Center for Infectious Disease"/>
            <person name="Wu L."/>
            <person name="Ma J."/>
        </authorList>
    </citation>
    <scope>NUCLEOTIDE SEQUENCE [LARGE SCALE GENOMIC DNA]</scope>
    <source>
        <strain evidence="11">JCM 17137</strain>
    </source>
</reference>
<feature type="transmembrane region" description="Helical" evidence="8">
    <location>
        <begin position="377"/>
        <end position="399"/>
    </location>
</feature>
<dbReference type="InterPro" id="IPR020846">
    <property type="entry name" value="MFS_dom"/>
</dbReference>
<name>A0ABP7FUM6_9ACTN</name>
<dbReference type="Gene3D" id="1.20.1250.20">
    <property type="entry name" value="MFS general substrate transporter like domains"/>
    <property type="match status" value="1"/>
</dbReference>
<evidence type="ECO:0000256" key="3">
    <source>
        <dbReference type="ARBA" id="ARBA00022475"/>
    </source>
</evidence>
<evidence type="ECO:0000313" key="10">
    <source>
        <dbReference type="EMBL" id="GAA3747915.1"/>
    </source>
</evidence>
<accession>A0ABP7FUM6</accession>
<evidence type="ECO:0000256" key="8">
    <source>
        <dbReference type="SAM" id="Phobius"/>
    </source>
</evidence>
<feature type="transmembrane region" description="Helical" evidence="8">
    <location>
        <begin position="57"/>
        <end position="77"/>
    </location>
</feature>
<dbReference type="CDD" id="cd06174">
    <property type="entry name" value="MFS"/>
    <property type="match status" value="1"/>
</dbReference>
<evidence type="ECO:0000256" key="5">
    <source>
        <dbReference type="ARBA" id="ARBA00022989"/>
    </source>
</evidence>
<keyword evidence="2" id="KW-0813">Transport</keyword>
<evidence type="ECO:0000256" key="4">
    <source>
        <dbReference type="ARBA" id="ARBA00022692"/>
    </source>
</evidence>
<keyword evidence="4 8" id="KW-0812">Transmembrane</keyword>
<feature type="transmembrane region" description="Helical" evidence="8">
    <location>
        <begin position="27"/>
        <end position="45"/>
    </location>
</feature>
<keyword evidence="5 8" id="KW-1133">Transmembrane helix</keyword>
<proteinExistence type="predicted"/>
<feature type="domain" description="Major facilitator superfamily (MFS) profile" evidence="9">
    <location>
        <begin position="21"/>
        <end position="403"/>
    </location>
</feature>
<dbReference type="EMBL" id="BAABDD010000012">
    <property type="protein sequence ID" value="GAA3747915.1"/>
    <property type="molecule type" value="Genomic_DNA"/>
</dbReference>
<dbReference type="InterPro" id="IPR050171">
    <property type="entry name" value="MFS_Transporters"/>
</dbReference>
<sequence>MKQPPRESPTQEFGHQFPSGGRERRTAAYLLVVLTAGAYLPSPLYPGYQEAFGFSDLAMTLIYATFALVSAPALLLFGSAADALGPRRVLRSSVVVAAVGSTCFACAAGPVWLLAGRAAQGLALGAATGAATALLIHNAPEHKRPRASMLAGMAFVSGTAAGPIAAGALAQYAPAPAVLPYLIHLVLLAEGMRRVSALSAAPPHPRRWRPTCPHVPASLRQRFAVAATTGFLAWSAAGLFLAVIPATLSRAARIDDLAVTGGLVGAVLACSVAAQPLVARCGAPRAQLTGLGALMCALAVLAVTGGGSLPATLLAALAAGTGHGMAYGGATAAVDAAAPDRHRGAISSALHLAFYLGAGGPAIAVGLLTLSHDLTTAVSWLSAAAALFTLPAATASVLVHRVRSAAVATMAPVSSRSGQAASSAVVGHT</sequence>
<organism evidence="10 11">
    <name type="scientific">Salinactinospora qingdaonensis</name>
    <dbReference type="NCBI Taxonomy" id="702744"/>
    <lineage>
        <taxon>Bacteria</taxon>
        <taxon>Bacillati</taxon>
        <taxon>Actinomycetota</taxon>
        <taxon>Actinomycetes</taxon>
        <taxon>Streptosporangiales</taxon>
        <taxon>Nocardiopsidaceae</taxon>
        <taxon>Salinactinospora</taxon>
    </lineage>
</organism>
<feature type="transmembrane region" description="Helical" evidence="8">
    <location>
        <begin position="350"/>
        <end position="371"/>
    </location>
</feature>
<dbReference type="SUPFAM" id="SSF103473">
    <property type="entry name" value="MFS general substrate transporter"/>
    <property type="match status" value="1"/>
</dbReference>